<dbReference type="GO" id="GO:0016787">
    <property type="term" value="F:hydrolase activity"/>
    <property type="evidence" value="ECO:0007669"/>
    <property type="project" value="UniProtKB-KW"/>
</dbReference>
<dbReference type="AlphaFoldDB" id="A0A134B2X4"/>
<comment type="subunit">
    <text evidence="9">Homodimer, forms a heterotetramer with a Cas1 homodimer.</text>
</comment>
<dbReference type="Pfam" id="PF09827">
    <property type="entry name" value="CRISPR_Cas2"/>
    <property type="match status" value="1"/>
</dbReference>
<feature type="binding site" evidence="9">
    <location>
        <position position="19"/>
    </location>
    <ligand>
        <name>Mg(2+)</name>
        <dbReference type="ChEBI" id="CHEBI:18420"/>
        <note>catalytic</note>
    </ligand>
</feature>
<dbReference type="GO" id="GO:0046872">
    <property type="term" value="F:metal ion binding"/>
    <property type="evidence" value="ECO:0007669"/>
    <property type="project" value="UniProtKB-UniRule"/>
</dbReference>
<keyword evidence="6 9" id="KW-0378">Hydrolase</keyword>
<comment type="similarity">
    <text evidence="2 9">Belongs to the CRISPR-associated endoribonuclease Cas2 protein family.</text>
</comment>
<evidence type="ECO:0000256" key="2">
    <source>
        <dbReference type="ARBA" id="ARBA00009959"/>
    </source>
</evidence>
<dbReference type="HAMAP" id="MF_01471">
    <property type="entry name" value="Cas2"/>
    <property type="match status" value="1"/>
</dbReference>
<name>A0A134B2X4_9BACT</name>
<evidence type="ECO:0000256" key="8">
    <source>
        <dbReference type="ARBA" id="ARBA00023118"/>
    </source>
</evidence>
<keyword evidence="8 9" id="KW-0051">Antiviral defense</keyword>
<dbReference type="STRING" id="419005.HMPREF1860_02081"/>
<evidence type="ECO:0000256" key="6">
    <source>
        <dbReference type="ARBA" id="ARBA00022801"/>
    </source>
</evidence>
<sequence>MPLDRLSEYRVMWILVFFDLPTETKKEKKAYIDFRKFLIKDGFTMFQFSIYVRHCSSMENAEVHKKRIHNNLPNTGKVGLLCITDKQFAAIELFYCKKQKAPNAPYQQLELF</sequence>
<gene>
    <name evidence="9" type="primary">cas2</name>
    <name evidence="10" type="ORF">HMPREF1860_02081</name>
</gene>
<evidence type="ECO:0000256" key="1">
    <source>
        <dbReference type="ARBA" id="ARBA00001946"/>
    </source>
</evidence>
<reference evidence="10 11" key="1">
    <citation type="submission" date="2016-01" db="EMBL/GenBank/DDBJ databases">
        <authorList>
            <person name="Oliw E.H."/>
        </authorList>
    </citation>
    <scope>NUCLEOTIDE SEQUENCE [LARGE SCALE GENOMIC DNA]</scope>
    <source>
        <strain evidence="10 11">DNF00307</strain>
    </source>
</reference>
<keyword evidence="7 9" id="KW-0460">Magnesium</keyword>
<organism evidence="10">
    <name type="scientific">Prevotella amnii</name>
    <dbReference type="NCBI Taxonomy" id="419005"/>
    <lineage>
        <taxon>Bacteria</taxon>
        <taxon>Pseudomonadati</taxon>
        <taxon>Bacteroidota</taxon>
        <taxon>Bacteroidia</taxon>
        <taxon>Bacteroidales</taxon>
        <taxon>Prevotellaceae</taxon>
        <taxon>Prevotella</taxon>
    </lineage>
</organism>
<dbReference type="RefSeq" id="WP_019036766.1">
    <property type="nucleotide sequence ID" value="NZ_JBETXD010000001.1"/>
</dbReference>
<dbReference type="GO" id="GO:0051607">
    <property type="term" value="P:defense response to virus"/>
    <property type="evidence" value="ECO:0007669"/>
    <property type="project" value="UniProtKB-UniRule"/>
</dbReference>
<protein>
    <recommendedName>
        <fullName evidence="9">CRISPR-associated endoribonuclease Cas2</fullName>
        <ecNumber evidence="9">3.1.-.-</ecNumber>
    </recommendedName>
</protein>
<evidence type="ECO:0000256" key="7">
    <source>
        <dbReference type="ARBA" id="ARBA00022842"/>
    </source>
</evidence>
<dbReference type="InterPro" id="IPR019199">
    <property type="entry name" value="Virulence_VapD/CRISPR_Cas2"/>
</dbReference>
<evidence type="ECO:0000256" key="5">
    <source>
        <dbReference type="ARBA" id="ARBA00022759"/>
    </source>
</evidence>
<dbReference type="GO" id="GO:0043571">
    <property type="term" value="P:maintenance of CRISPR repeat elements"/>
    <property type="evidence" value="ECO:0007669"/>
    <property type="project" value="UniProtKB-UniRule"/>
</dbReference>
<comment type="caution">
    <text evidence="10">The sequence shown here is derived from an EMBL/GenBank/DDBJ whole genome shotgun (WGS) entry which is preliminary data.</text>
</comment>
<evidence type="ECO:0000256" key="3">
    <source>
        <dbReference type="ARBA" id="ARBA00022722"/>
    </source>
</evidence>
<comment type="cofactor">
    <cofactor evidence="1 9">
        <name>Mg(2+)</name>
        <dbReference type="ChEBI" id="CHEBI:18420"/>
    </cofactor>
</comment>
<dbReference type="PATRIC" id="fig|419005.5.peg.2080"/>
<dbReference type="Proteomes" id="UP000070531">
    <property type="component" value="Unassembled WGS sequence"/>
</dbReference>
<evidence type="ECO:0000256" key="4">
    <source>
        <dbReference type="ARBA" id="ARBA00022723"/>
    </source>
</evidence>
<dbReference type="NCBIfam" id="TIGR01573">
    <property type="entry name" value="cas2"/>
    <property type="match status" value="1"/>
</dbReference>
<keyword evidence="4 9" id="KW-0479">Metal-binding</keyword>
<keyword evidence="5 9" id="KW-0255">Endonuclease</keyword>
<evidence type="ECO:0000313" key="11">
    <source>
        <dbReference type="Proteomes" id="UP000070531"/>
    </source>
</evidence>
<dbReference type="SUPFAM" id="SSF143430">
    <property type="entry name" value="TTP0101/SSO1404-like"/>
    <property type="match status" value="1"/>
</dbReference>
<evidence type="ECO:0000256" key="9">
    <source>
        <dbReference type="HAMAP-Rule" id="MF_01471"/>
    </source>
</evidence>
<comment type="function">
    <text evidence="9">CRISPR (clustered regularly interspaced short palindromic repeat), is an adaptive immune system that provides protection against mobile genetic elements (viruses, transposable elements and conjugative plasmids). CRISPR clusters contain sequences complementary to antecedent mobile elements and target invading nucleic acids. CRISPR clusters are transcribed and processed into CRISPR RNA (crRNA). Functions as a ssRNA-specific endoribonuclease. Involved in the integration of spacer DNA into the CRISPR cassette.</text>
</comment>
<dbReference type="EC" id="3.1.-.-" evidence="9"/>
<keyword evidence="3 9" id="KW-0540">Nuclease</keyword>
<dbReference type="InterPro" id="IPR021127">
    <property type="entry name" value="CRISPR_associated_Cas2"/>
</dbReference>
<dbReference type="GO" id="GO:0004521">
    <property type="term" value="F:RNA endonuclease activity"/>
    <property type="evidence" value="ECO:0007669"/>
    <property type="project" value="InterPro"/>
</dbReference>
<accession>A0A134B2X4</accession>
<dbReference type="EMBL" id="LSDL01000152">
    <property type="protein sequence ID" value="KXB74286.1"/>
    <property type="molecule type" value="Genomic_DNA"/>
</dbReference>
<evidence type="ECO:0000313" key="10">
    <source>
        <dbReference type="EMBL" id="KXB74286.1"/>
    </source>
</evidence>
<proteinExistence type="inferred from homology"/>